<feature type="region of interest" description="Disordered" evidence="1">
    <location>
        <begin position="59"/>
        <end position="80"/>
    </location>
</feature>
<dbReference type="AlphaFoldDB" id="A0A2M8KD24"/>
<sequence length="80" mass="9121">MKKQPLAQKAPFLLPKKIYPCYTDNMTEDLKQQLKKKLEATKVEVEAELKKIADKDPEVAGDYDTRFPDMGSMQSSDENA</sequence>
<evidence type="ECO:0000256" key="1">
    <source>
        <dbReference type="SAM" id="MobiDB-lite"/>
    </source>
</evidence>
<evidence type="ECO:0000313" key="2">
    <source>
        <dbReference type="EMBL" id="PJE57817.1"/>
    </source>
</evidence>
<evidence type="ECO:0000313" key="3">
    <source>
        <dbReference type="Proteomes" id="UP000231450"/>
    </source>
</evidence>
<comment type="caution">
    <text evidence="2">The sequence shown here is derived from an EMBL/GenBank/DDBJ whole genome shotgun (WGS) entry which is preliminary data.</text>
</comment>
<dbReference type="EMBL" id="PFDW01000079">
    <property type="protein sequence ID" value="PJE57817.1"/>
    <property type="molecule type" value="Genomic_DNA"/>
</dbReference>
<dbReference type="Proteomes" id="UP000231450">
    <property type="component" value="Unassembled WGS sequence"/>
</dbReference>
<gene>
    <name evidence="2" type="ORF">COU81_04065</name>
</gene>
<feature type="non-terminal residue" evidence="2">
    <location>
        <position position="80"/>
    </location>
</feature>
<reference evidence="3" key="1">
    <citation type="submission" date="2017-09" db="EMBL/GenBank/DDBJ databases">
        <title>Depth-based differentiation of microbial function through sediment-hosted aquifers and enrichment of novel symbionts in the deep terrestrial subsurface.</title>
        <authorList>
            <person name="Probst A.J."/>
            <person name="Ladd B."/>
            <person name="Jarett J.K."/>
            <person name="Geller-Mcgrath D.E."/>
            <person name="Sieber C.M.K."/>
            <person name="Emerson J.B."/>
            <person name="Anantharaman K."/>
            <person name="Thomas B.C."/>
            <person name="Malmstrom R."/>
            <person name="Stieglmeier M."/>
            <person name="Klingl A."/>
            <person name="Woyke T."/>
            <person name="Ryan C.M."/>
            <person name="Banfield J.F."/>
        </authorList>
    </citation>
    <scope>NUCLEOTIDE SEQUENCE [LARGE SCALE GENOMIC DNA]</scope>
</reference>
<name>A0A2M8KD24_9BACT</name>
<protein>
    <submittedName>
        <fullName evidence="2">Uncharacterized protein</fullName>
    </submittedName>
</protein>
<proteinExistence type="predicted"/>
<organism evidence="2 3">
    <name type="scientific">Candidatus Portnoybacteria bacterium CG10_big_fil_rev_8_21_14_0_10_36_7</name>
    <dbReference type="NCBI Taxonomy" id="1974812"/>
    <lineage>
        <taxon>Bacteria</taxon>
        <taxon>Candidatus Portnoyibacteriota</taxon>
    </lineage>
</organism>
<accession>A0A2M8KD24</accession>